<dbReference type="Pfam" id="PF00903">
    <property type="entry name" value="Glyoxalase"/>
    <property type="match status" value="1"/>
</dbReference>
<organism evidence="2 3">
    <name type="scientific">Paenibacillus pinisoli</name>
    <dbReference type="NCBI Taxonomy" id="1276110"/>
    <lineage>
        <taxon>Bacteria</taxon>
        <taxon>Bacillati</taxon>
        <taxon>Bacillota</taxon>
        <taxon>Bacilli</taxon>
        <taxon>Bacillales</taxon>
        <taxon>Paenibacillaceae</taxon>
        <taxon>Paenibacillus</taxon>
    </lineage>
</organism>
<dbReference type="InterPro" id="IPR037523">
    <property type="entry name" value="VOC_core"/>
</dbReference>
<dbReference type="CDD" id="cd06587">
    <property type="entry name" value="VOC"/>
    <property type="match status" value="1"/>
</dbReference>
<dbReference type="InterPro" id="IPR004360">
    <property type="entry name" value="Glyas_Fos-R_dOase_dom"/>
</dbReference>
<feature type="domain" description="VOC" evidence="1">
    <location>
        <begin position="2"/>
        <end position="112"/>
    </location>
</feature>
<protein>
    <submittedName>
        <fullName evidence="2">VOC family protein</fullName>
    </submittedName>
</protein>
<dbReference type="InterPro" id="IPR051332">
    <property type="entry name" value="Fosfomycin_Res_Enzymes"/>
</dbReference>
<proteinExistence type="predicted"/>
<evidence type="ECO:0000259" key="1">
    <source>
        <dbReference type="PROSITE" id="PS51819"/>
    </source>
</evidence>
<reference evidence="2 3" key="1">
    <citation type="submission" date="2018-09" db="EMBL/GenBank/DDBJ databases">
        <title>Paenibacillus aracenensis nov. sp. isolated from a cave in southern Spain.</title>
        <authorList>
            <person name="Jurado V."/>
            <person name="Gutierrez-Patricio S."/>
            <person name="Gonzalez-Pimentel J.L."/>
            <person name="Miller A.Z."/>
            <person name="Laiz L."/>
            <person name="Saiz-Jimenez C."/>
        </authorList>
    </citation>
    <scope>NUCLEOTIDE SEQUENCE [LARGE SCALE GENOMIC DNA]</scope>
    <source>
        <strain evidence="2 3">JCM 19203</strain>
    </source>
</reference>
<dbReference type="PANTHER" id="PTHR36113:SF3">
    <property type="entry name" value="SLL5075 PROTEIN"/>
    <property type="match status" value="1"/>
</dbReference>
<evidence type="ECO:0000313" key="3">
    <source>
        <dbReference type="Proteomes" id="UP000267798"/>
    </source>
</evidence>
<dbReference type="OrthoDB" id="1270449at2"/>
<dbReference type="EMBL" id="QXQB01000002">
    <property type="protein sequence ID" value="RJX39796.1"/>
    <property type="molecule type" value="Genomic_DNA"/>
</dbReference>
<accession>A0A3A6PJ85</accession>
<dbReference type="Gene3D" id="3.10.180.10">
    <property type="entry name" value="2,3-Dihydroxybiphenyl 1,2-Dioxygenase, domain 1"/>
    <property type="match status" value="1"/>
</dbReference>
<dbReference type="InterPro" id="IPR029068">
    <property type="entry name" value="Glyas_Bleomycin-R_OHBP_Dase"/>
</dbReference>
<keyword evidence="3" id="KW-1185">Reference proteome</keyword>
<dbReference type="AlphaFoldDB" id="A0A3A6PJ85"/>
<gene>
    <name evidence="2" type="ORF">D3P09_10385</name>
</gene>
<dbReference type="SUPFAM" id="SSF54593">
    <property type="entry name" value="Glyoxalase/Bleomycin resistance protein/Dihydroxybiphenyl dioxygenase"/>
    <property type="match status" value="1"/>
</dbReference>
<name>A0A3A6PJ85_9BACL</name>
<dbReference type="PANTHER" id="PTHR36113">
    <property type="entry name" value="LYASE, PUTATIVE-RELATED-RELATED"/>
    <property type="match status" value="1"/>
</dbReference>
<comment type="caution">
    <text evidence="2">The sequence shown here is derived from an EMBL/GenBank/DDBJ whole genome shotgun (WGS) entry which is preliminary data.</text>
</comment>
<dbReference type="PROSITE" id="PS51819">
    <property type="entry name" value="VOC"/>
    <property type="match status" value="1"/>
</dbReference>
<sequence length="112" mass="12447">MKLNHLNLTVTDVGAAKDFLMNYFGLKLGGERGRSFAALFDDNGMVLTLMKGKEVNYPATFHIGFGQESEEKVNEMYKRLVDDGFSATSPERAHAWTFYVEAPGGFTVEVMA</sequence>
<dbReference type="Proteomes" id="UP000267798">
    <property type="component" value="Unassembled WGS sequence"/>
</dbReference>
<dbReference type="RefSeq" id="WP_120109566.1">
    <property type="nucleotide sequence ID" value="NZ_QXQB01000002.1"/>
</dbReference>
<evidence type="ECO:0000313" key="2">
    <source>
        <dbReference type="EMBL" id="RJX39796.1"/>
    </source>
</evidence>